<protein>
    <submittedName>
        <fullName evidence="1">Uncharacterized protein</fullName>
    </submittedName>
</protein>
<proteinExistence type="predicted"/>
<dbReference type="EMBL" id="BMKX01000001">
    <property type="protein sequence ID" value="GGJ52102.1"/>
    <property type="molecule type" value="Genomic_DNA"/>
</dbReference>
<organism evidence="1 2">
    <name type="scientific">Glutamicibacter ardleyensis</name>
    <dbReference type="NCBI Taxonomy" id="225894"/>
    <lineage>
        <taxon>Bacteria</taxon>
        <taxon>Bacillati</taxon>
        <taxon>Actinomycetota</taxon>
        <taxon>Actinomycetes</taxon>
        <taxon>Micrococcales</taxon>
        <taxon>Micrococcaceae</taxon>
        <taxon>Glutamicibacter</taxon>
    </lineage>
</organism>
<evidence type="ECO:0000313" key="1">
    <source>
        <dbReference type="EMBL" id="GGJ52102.1"/>
    </source>
</evidence>
<gene>
    <name evidence="1" type="ORF">GCM10007173_08360</name>
</gene>
<accession>A0ABQ2DEZ2</accession>
<sequence>MVTAQLVPDRRQPDSHVLPAGLPGLVQVHRVPPDSGRHSHRIAWFARRLRLRSVKLDC</sequence>
<evidence type="ECO:0000313" key="2">
    <source>
        <dbReference type="Proteomes" id="UP000606115"/>
    </source>
</evidence>
<name>A0ABQ2DEZ2_9MICC</name>
<reference evidence="2" key="1">
    <citation type="journal article" date="2019" name="Int. J. Syst. Evol. Microbiol.">
        <title>The Global Catalogue of Microorganisms (GCM) 10K type strain sequencing project: providing services to taxonomists for standard genome sequencing and annotation.</title>
        <authorList>
            <consortium name="The Broad Institute Genomics Platform"/>
            <consortium name="The Broad Institute Genome Sequencing Center for Infectious Disease"/>
            <person name="Wu L."/>
            <person name="Ma J."/>
        </authorList>
    </citation>
    <scope>NUCLEOTIDE SEQUENCE [LARGE SCALE GENOMIC DNA]</scope>
    <source>
        <strain evidence="2">CGMCC 1.3685</strain>
    </source>
</reference>
<dbReference type="Proteomes" id="UP000606115">
    <property type="component" value="Unassembled WGS sequence"/>
</dbReference>
<keyword evidence="2" id="KW-1185">Reference proteome</keyword>
<comment type="caution">
    <text evidence="1">The sequence shown here is derived from an EMBL/GenBank/DDBJ whole genome shotgun (WGS) entry which is preliminary data.</text>
</comment>